<dbReference type="AlphaFoldDB" id="A0A4R8WIR2"/>
<feature type="domain" description="PH" evidence="1">
    <location>
        <begin position="41"/>
        <end position="161"/>
    </location>
</feature>
<dbReference type="EMBL" id="SOFM01000007">
    <property type="protein sequence ID" value="TFC07423.1"/>
    <property type="molecule type" value="Genomic_DNA"/>
</dbReference>
<sequence>MDRTIPTVITALVLLGLLALMIRSWRARGRRDAALPAGYPLPGETTPELASAAAFYVATTRRGAPLERLNIRGLGFRARAVVTVTEAGVLLSLAGEQVVFIPADAIELLEAATWTIDRAVESDGLLLLGWRLNAPAAETGEIVDSYFRIIDPSDRATVNDAIRTIAAGALSPAAHDESEA</sequence>
<proteinExistence type="predicted"/>
<organism evidence="2 3">
    <name type="scientific">Cryobacterium mannosilyticum</name>
    <dbReference type="NCBI Taxonomy" id="1259190"/>
    <lineage>
        <taxon>Bacteria</taxon>
        <taxon>Bacillati</taxon>
        <taxon>Actinomycetota</taxon>
        <taxon>Actinomycetes</taxon>
        <taxon>Micrococcales</taxon>
        <taxon>Microbacteriaceae</taxon>
        <taxon>Cryobacterium</taxon>
    </lineage>
</organism>
<comment type="caution">
    <text evidence="2">The sequence shown here is derived from an EMBL/GenBank/DDBJ whole genome shotgun (WGS) entry which is preliminary data.</text>
</comment>
<name>A0A4R8WIR2_9MICO</name>
<dbReference type="RefSeq" id="WP_134506703.1">
    <property type="nucleotide sequence ID" value="NZ_SOFM01000007.1"/>
</dbReference>
<dbReference type="Pfam" id="PF25362">
    <property type="entry name" value="bPH_11"/>
    <property type="match status" value="1"/>
</dbReference>
<dbReference type="Proteomes" id="UP000297643">
    <property type="component" value="Unassembled WGS sequence"/>
</dbReference>
<evidence type="ECO:0000313" key="2">
    <source>
        <dbReference type="EMBL" id="TFC07423.1"/>
    </source>
</evidence>
<keyword evidence="3" id="KW-1185">Reference proteome</keyword>
<evidence type="ECO:0000313" key="3">
    <source>
        <dbReference type="Proteomes" id="UP000297643"/>
    </source>
</evidence>
<evidence type="ECO:0000259" key="1">
    <source>
        <dbReference type="Pfam" id="PF25362"/>
    </source>
</evidence>
<gene>
    <name evidence="2" type="ORF">E3O32_02625</name>
</gene>
<reference evidence="2 3" key="1">
    <citation type="submission" date="2019-03" db="EMBL/GenBank/DDBJ databases">
        <title>Genomics of glacier-inhabiting Cryobacterium strains.</title>
        <authorList>
            <person name="Liu Q."/>
            <person name="Xin Y.-H."/>
        </authorList>
    </citation>
    <scope>NUCLEOTIDE SEQUENCE [LARGE SCALE GENOMIC DNA]</scope>
    <source>
        <strain evidence="2 3">RHLT2-21</strain>
    </source>
</reference>
<dbReference type="InterPro" id="IPR057446">
    <property type="entry name" value="PH_bac"/>
</dbReference>
<protein>
    <recommendedName>
        <fullName evidence="1">PH domain-containing protein</fullName>
    </recommendedName>
</protein>
<accession>A0A4R8WIR2</accession>